<gene>
    <name evidence="1" type="ORF">OLUC0939_LOCUS2377</name>
</gene>
<evidence type="ECO:0000313" key="1">
    <source>
        <dbReference type="EMBL" id="CAD8221656.1"/>
    </source>
</evidence>
<dbReference type="AlphaFoldDB" id="A0A7R9T1C4"/>
<reference evidence="1" key="1">
    <citation type="submission" date="2021-01" db="EMBL/GenBank/DDBJ databases">
        <authorList>
            <person name="Corre E."/>
            <person name="Pelletier E."/>
            <person name="Niang G."/>
            <person name="Scheremetjew M."/>
            <person name="Finn R."/>
            <person name="Kale V."/>
            <person name="Holt S."/>
            <person name="Cochrane G."/>
            <person name="Meng A."/>
            <person name="Brown T."/>
            <person name="Cohen L."/>
        </authorList>
    </citation>
    <scope>NUCLEOTIDE SEQUENCE</scope>
    <source>
        <strain evidence="1">Clade-A-BCC118000</strain>
    </source>
</reference>
<name>A0A7R9T1C4_9CHLO</name>
<protein>
    <recommendedName>
        <fullName evidence="2">DRBM domain-containing protein</fullName>
    </recommendedName>
</protein>
<evidence type="ECO:0008006" key="2">
    <source>
        <dbReference type="Google" id="ProtNLM"/>
    </source>
</evidence>
<accession>A0A7R9T1C4</accession>
<sequence length="361" mass="39457">MGAPPPRTGPSAKSQRRLSDDFRGGAHAFRRRVQEVYGDDEPALNEWHDLCGRLVDNGLLPTRLCELSLTESSSRDVELRALIGMQIVGRYVLEEMFTNKLVATTGEAQRFFSDIASAQTFTDLCPKLFPYRDPNSAERRGAWTQEKERANAASTIIAAAAYDVNRLRGGESALKQLAKFLCFSALAQRRMTAQQIANPKGLLLELNGETISERVPGTADHEPVFAAEAIWPAKTSGEPPKFQRQALGKSKKAAEAQAALLLLTDYGHIIKSVDAGDEDESARAEKKRARLENAFGEAKTFGAHLVSCENVRGSGQPPLFVAMMRLASHARTLEFVAEADTKKQAVRAASQQLLAAIGKYA</sequence>
<organism evidence="1">
    <name type="scientific">Ostreococcus sp. 'lucimarinus'</name>
    <dbReference type="NCBI Taxonomy" id="242159"/>
    <lineage>
        <taxon>Eukaryota</taxon>
        <taxon>Viridiplantae</taxon>
        <taxon>Chlorophyta</taxon>
        <taxon>Mamiellophyceae</taxon>
        <taxon>Mamiellales</taxon>
        <taxon>Bathycoccaceae</taxon>
        <taxon>Ostreococcus</taxon>
    </lineage>
</organism>
<proteinExistence type="predicted"/>
<dbReference type="EMBL" id="HBDX01002762">
    <property type="protein sequence ID" value="CAD8221656.1"/>
    <property type="molecule type" value="Transcribed_RNA"/>
</dbReference>